<feature type="domain" description="ABC3 transporter permease C-terminal" evidence="7">
    <location>
        <begin position="679"/>
        <end position="788"/>
    </location>
</feature>
<feature type="transmembrane region" description="Helical" evidence="6">
    <location>
        <begin position="759"/>
        <end position="780"/>
    </location>
</feature>
<dbReference type="AlphaFoldDB" id="A0A365XSE0"/>
<proteinExistence type="predicted"/>
<protein>
    <recommendedName>
        <fullName evidence="11">ABC transporter permease</fullName>
    </recommendedName>
</protein>
<dbReference type="Proteomes" id="UP000253410">
    <property type="component" value="Unassembled WGS sequence"/>
</dbReference>
<keyword evidence="4 6" id="KW-1133">Transmembrane helix</keyword>
<name>A0A365XSE0_9BACT</name>
<evidence type="ECO:0000256" key="4">
    <source>
        <dbReference type="ARBA" id="ARBA00022989"/>
    </source>
</evidence>
<dbReference type="InterPro" id="IPR050250">
    <property type="entry name" value="Macrolide_Exporter_MacB"/>
</dbReference>
<feature type="transmembrane region" description="Helical" evidence="6">
    <location>
        <begin position="335"/>
        <end position="356"/>
    </location>
</feature>
<keyword evidence="3 6" id="KW-0812">Transmembrane</keyword>
<dbReference type="InterPro" id="IPR003838">
    <property type="entry name" value="ABC3_permease_C"/>
</dbReference>
<evidence type="ECO:0008006" key="11">
    <source>
        <dbReference type="Google" id="ProtNLM"/>
    </source>
</evidence>
<dbReference type="PANTHER" id="PTHR30572">
    <property type="entry name" value="MEMBRANE COMPONENT OF TRANSPORTER-RELATED"/>
    <property type="match status" value="1"/>
</dbReference>
<organism evidence="9 10">
    <name type="scientific">Chitinophaga flava</name>
    <dbReference type="NCBI Taxonomy" id="2259036"/>
    <lineage>
        <taxon>Bacteria</taxon>
        <taxon>Pseudomonadati</taxon>
        <taxon>Bacteroidota</taxon>
        <taxon>Chitinophagia</taxon>
        <taxon>Chitinophagales</taxon>
        <taxon>Chitinophagaceae</taxon>
        <taxon>Chitinophaga</taxon>
    </lineage>
</organism>
<dbReference type="EMBL" id="QFFJ01000002">
    <property type="protein sequence ID" value="RBL89269.1"/>
    <property type="molecule type" value="Genomic_DNA"/>
</dbReference>
<comment type="subcellular location">
    <subcellularLocation>
        <location evidence="1">Cell membrane</location>
        <topology evidence="1">Multi-pass membrane protein</topology>
    </subcellularLocation>
</comment>
<dbReference type="Pfam" id="PF02687">
    <property type="entry name" value="FtsX"/>
    <property type="match status" value="2"/>
</dbReference>
<sequence length="799" mass="89029">MFSNFLLIAWRNLVRYKYYALINIAGLAIGMATCWLLLLYVLGETSYENFFPDKDRVYRAVNSATWTGGSLNLATTSAPFAPLLKKDYPEIEEVTRVLTDGGSMLQYGEKKLQVEDMFFVDSTFLKVLPFTLLQGDAGSCLQQPNAIVLTKTLAAKIFGDPALAMGKTIRTEDSTTVFLVSGVMEDVPANSHFAFSALRVLPANYNADGWQNFDVYTYLLLRPGADIKTLENKLPSFGERYVKPHMGDVTYKMELQPITSIHLHSHLGYEMGTNGNILYVYVFLLVGLLILAIACINYMNLATARAAGRVREVGVRKTLGSGRDEIARMFLAESFLLTLIAAVVAWGLVTLALPYFNAFAHRQLQLWQFGVARTIGAVLLLVLFTGLMAGIYPAVFMSGFRVVYALKGRLSGSSHTGFRKGLVTFQFMIAIVLTASTLVAYDQLQYVMHKDLGFHKEQMLYFHLNDVNVRSSIPAIKQQLLSNPLIRDVSAVSNPIGRNDLGTSGFFFEQNDGSIAESSILAQSLMVDADFLKTMGISLQSGRNFSDTGNTDRFHAALINETLVKNFNLKDPLGKKVQFKIDNKGTRAERVIVGVVRDFHTYSLQHKIAPLVMEMAPFSVMEDNLYVRISPQNIPAALAHIEKVYKRFDANHAFSYHFADEDFARQYEGELQQERIFGMFTVLALFIACLGLFGLAAFMAVQRTREIGVRKTMGASTGSIVKMLSQDFLKLVLIAALLAFPLSWWIMDRWLQHFAYRTGISIWVFVLTSIGVTVVALLTVSYHALKAALANPVQSLRAD</sequence>
<dbReference type="GO" id="GO:0022857">
    <property type="term" value="F:transmembrane transporter activity"/>
    <property type="evidence" value="ECO:0007669"/>
    <property type="project" value="TreeGrafter"/>
</dbReference>
<evidence type="ECO:0000256" key="6">
    <source>
        <dbReference type="SAM" id="Phobius"/>
    </source>
</evidence>
<evidence type="ECO:0000256" key="2">
    <source>
        <dbReference type="ARBA" id="ARBA00022475"/>
    </source>
</evidence>
<evidence type="ECO:0000259" key="8">
    <source>
        <dbReference type="Pfam" id="PF12704"/>
    </source>
</evidence>
<dbReference type="Pfam" id="PF12704">
    <property type="entry name" value="MacB_PCD"/>
    <property type="match status" value="2"/>
</dbReference>
<dbReference type="GO" id="GO:0005886">
    <property type="term" value="C:plasma membrane"/>
    <property type="evidence" value="ECO:0007669"/>
    <property type="project" value="UniProtKB-SubCell"/>
</dbReference>
<reference evidence="9 10" key="1">
    <citation type="submission" date="2018-05" db="EMBL/GenBank/DDBJ databases">
        <title>Chitinophaga sp. K3CV102501T nov., isolated from isolated from a monsoon evergreen broad-leaved forest soil.</title>
        <authorList>
            <person name="Lv Y."/>
        </authorList>
    </citation>
    <scope>NUCLEOTIDE SEQUENCE [LARGE SCALE GENOMIC DNA]</scope>
    <source>
        <strain evidence="9 10">GDMCC 1.1325</strain>
    </source>
</reference>
<accession>A0A365XSE0</accession>
<keyword evidence="2" id="KW-1003">Cell membrane</keyword>
<feature type="transmembrane region" description="Helical" evidence="6">
    <location>
        <begin position="20"/>
        <end position="42"/>
    </location>
</feature>
<dbReference type="PANTHER" id="PTHR30572:SF18">
    <property type="entry name" value="ABC-TYPE MACROLIDE FAMILY EXPORT SYSTEM PERMEASE COMPONENT 2"/>
    <property type="match status" value="1"/>
</dbReference>
<evidence type="ECO:0000259" key="7">
    <source>
        <dbReference type="Pfam" id="PF02687"/>
    </source>
</evidence>
<dbReference type="InterPro" id="IPR025857">
    <property type="entry name" value="MacB_PCD"/>
</dbReference>
<keyword evidence="10" id="KW-1185">Reference proteome</keyword>
<feature type="domain" description="ABC3 transporter permease C-terminal" evidence="7">
    <location>
        <begin position="285"/>
        <end position="395"/>
    </location>
</feature>
<feature type="transmembrane region" description="Helical" evidence="6">
    <location>
        <begin position="421"/>
        <end position="441"/>
    </location>
</feature>
<evidence type="ECO:0000313" key="9">
    <source>
        <dbReference type="EMBL" id="RBL89269.1"/>
    </source>
</evidence>
<evidence type="ECO:0000313" key="10">
    <source>
        <dbReference type="Proteomes" id="UP000253410"/>
    </source>
</evidence>
<feature type="domain" description="MacB-like periplasmic core" evidence="8">
    <location>
        <begin position="21"/>
        <end position="234"/>
    </location>
</feature>
<dbReference type="OrthoDB" id="5933722at2"/>
<evidence type="ECO:0000256" key="3">
    <source>
        <dbReference type="ARBA" id="ARBA00022692"/>
    </source>
</evidence>
<dbReference type="RefSeq" id="WP_113618013.1">
    <property type="nucleotide sequence ID" value="NZ_QFFJ01000002.1"/>
</dbReference>
<feature type="domain" description="MacB-like periplasmic core" evidence="8">
    <location>
        <begin position="482"/>
        <end position="640"/>
    </location>
</feature>
<feature type="transmembrane region" description="Helical" evidence="6">
    <location>
        <begin position="376"/>
        <end position="400"/>
    </location>
</feature>
<feature type="transmembrane region" description="Helical" evidence="6">
    <location>
        <begin position="676"/>
        <end position="701"/>
    </location>
</feature>
<evidence type="ECO:0000256" key="5">
    <source>
        <dbReference type="ARBA" id="ARBA00023136"/>
    </source>
</evidence>
<feature type="transmembrane region" description="Helical" evidence="6">
    <location>
        <begin position="728"/>
        <end position="747"/>
    </location>
</feature>
<comment type="caution">
    <text evidence="9">The sequence shown here is derived from an EMBL/GenBank/DDBJ whole genome shotgun (WGS) entry which is preliminary data.</text>
</comment>
<gene>
    <name evidence="9" type="ORF">DF182_22360</name>
</gene>
<evidence type="ECO:0000256" key="1">
    <source>
        <dbReference type="ARBA" id="ARBA00004651"/>
    </source>
</evidence>
<feature type="transmembrane region" description="Helical" evidence="6">
    <location>
        <begin position="278"/>
        <end position="299"/>
    </location>
</feature>
<keyword evidence="5 6" id="KW-0472">Membrane</keyword>